<dbReference type="PROSITE" id="PS51257">
    <property type="entry name" value="PROKAR_LIPOPROTEIN"/>
    <property type="match status" value="1"/>
</dbReference>
<dbReference type="KEGG" id="aue:C5O00_02160"/>
<gene>
    <name evidence="1" type="ORF">C5O00_02160</name>
</gene>
<dbReference type="OrthoDB" id="1443562at2"/>
<evidence type="ECO:0008006" key="3">
    <source>
        <dbReference type="Google" id="ProtNLM"/>
    </source>
</evidence>
<keyword evidence="2" id="KW-1185">Reference proteome</keyword>
<dbReference type="AlphaFoldDB" id="A0A2S0HU11"/>
<dbReference type="EMBL" id="CP027062">
    <property type="protein sequence ID" value="AVI50034.1"/>
    <property type="molecule type" value="Genomic_DNA"/>
</dbReference>
<accession>A0A2S0HU11</accession>
<evidence type="ECO:0000313" key="2">
    <source>
        <dbReference type="Proteomes" id="UP000238442"/>
    </source>
</evidence>
<name>A0A2S0HU11_9FLAO</name>
<proteinExistence type="predicted"/>
<reference evidence="1 2" key="1">
    <citation type="submission" date="2018-02" db="EMBL/GenBank/DDBJ databases">
        <title>Genomic analysis of the strain RR4-38 isolated from a seawater recirculating aquaculture system.</title>
        <authorList>
            <person name="Kim Y.-S."/>
            <person name="Jang Y.H."/>
            <person name="Kim K.-H."/>
        </authorList>
    </citation>
    <scope>NUCLEOTIDE SEQUENCE [LARGE SCALE GENOMIC DNA]</scope>
    <source>
        <strain evidence="1 2">RR4-38</strain>
    </source>
</reference>
<protein>
    <recommendedName>
        <fullName evidence="3">Lipoprotein</fullName>
    </recommendedName>
</protein>
<evidence type="ECO:0000313" key="1">
    <source>
        <dbReference type="EMBL" id="AVI50034.1"/>
    </source>
</evidence>
<sequence length="227" mass="25172">MKNLVLIIATAFLLGCASETEKNSLDRIADIYDAKTSYSKGFSSSAGTETVRNFTAKISESDLIDSLNPNVTSANIALLVYQGFEDDEKGKYNFINVEMLNKKGDTADYTYPLDVLKKLNRKSEVYTTFSQSLMDSDAATIDNIRNENSIAPPIGERIIITMGEYKEKYGSLIAYQPFGVAEVSDAQGAAYQFQSYLVFSSGKKIPYLVVVDTAPDLNKLEGFRFFE</sequence>
<dbReference type="Proteomes" id="UP000238442">
    <property type="component" value="Chromosome"/>
</dbReference>
<dbReference type="RefSeq" id="WP_105214516.1">
    <property type="nucleotide sequence ID" value="NZ_CP027062.1"/>
</dbReference>
<organism evidence="1 2">
    <name type="scientific">Pukyongia salina</name>
    <dbReference type="NCBI Taxonomy" id="2094025"/>
    <lineage>
        <taxon>Bacteria</taxon>
        <taxon>Pseudomonadati</taxon>
        <taxon>Bacteroidota</taxon>
        <taxon>Flavobacteriia</taxon>
        <taxon>Flavobacteriales</taxon>
        <taxon>Flavobacteriaceae</taxon>
        <taxon>Pukyongia</taxon>
    </lineage>
</organism>